<evidence type="ECO:0008006" key="3">
    <source>
        <dbReference type="Google" id="ProtNLM"/>
    </source>
</evidence>
<protein>
    <recommendedName>
        <fullName evidence="3">DUF2946 domain-containing protein</fullName>
    </recommendedName>
</protein>
<dbReference type="KEGG" id="pna:Pnap_0262"/>
<dbReference type="Proteomes" id="UP000000644">
    <property type="component" value="Chromosome"/>
</dbReference>
<dbReference type="OrthoDB" id="7057642at2"/>
<proteinExistence type="predicted"/>
<reference evidence="2" key="1">
    <citation type="journal article" date="2009" name="Environ. Microbiol.">
        <title>The genome of Polaromonas naphthalenivorans strain CJ2, isolated from coal tar-contaminated sediment, reveals physiological and metabolic versatility and evolution through extensive horizontal gene transfer.</title>
        <authorList>
            <person name="Yagi J.M."/>
            <person name="Sims D."/>
            <person name="Brettin T."/>
            <person name="Bruce D."/>
            <person name="Madsen E.L."/>
        </authorList>
    </citation>
    <scope>NUCLEOTIDE SEQUENCE [LARGE SCALE GENOMIC DNA]</scope>
    <source>
        <strain evidence="2">CJ2</strain>
    </source>
</reference>
<dbReference type="RefSeq" id="WP_011799695.1">
    <property type="nucleotide sequence ID" value="NC_008781.1"/>
</dbReference>
<dbReference type="EMBL" id="CP000529">
    <property type="protein sequence ID" value="ABM35587.1"/>
    <property type="molecule type" value="Genomic_DNA"/>
</dbReference>
<sequence length="186" mass="20931">MDDIVKQAIAKWPNVPDCYGWLGLDARGNWYMRDDRAQSAGPFALVGDADRHAASKGSLLKHDKLIDFIQRNYESDASGRWFFQNGPQRVYVELEATPFIWRVHAAAGFSVTAHTGQPARVQRCVLDEDGRLYLETDLGFGLVHTQDMMYAADAVEQGLWVPQEFPAADLPARFGYVRTPRALQNT</sequence>
<dbReference type="eggNOG" id="ENOG5032RXQ">
    <property type="taxonomic scope" value="Bacteria"/>
</dbReference>
<keyword evidence="2" id="KW-1185">Reference proteome</keyword>
<dbReference type="Pfam" id="PF11161">
    <property type="entry name" value="DUF2944"/>
    <property type="match status" value="1"/>
</dbReference>
<accession>A1VIV9</accession>
<gene>
    <name evidence="1" type="ordered locus">Pnap_0262</name>
</gene>
<evidence type="ECO:0000313" key="2">
    <source>
        <dbReference type="Proteomes" id="UP000000644"/>
    </source>
</evidence>
<dbReference type="HOGENOM" id="CLU_1375933_0_0_4"/>
<dbReference type="InterPro" id="IPR021332">
    <property type="entry name" value="DUF2944"/>
</dbReference>
<evidence type="ECO:0000313" key="1">
    <source>
        <dbReference type="EMBL" id="ABM35587.1"/>
    </source>
</evidence>
<organism evidence="1 2">
    <name type="scientific">Polaromonas naphthalenivorans (strain CJ2)</name>
    <dbReference type="NCBI Taxonomy" id="365044"/>
    <lineage>
        <taxon>Bacteria</taxon>
        <taxon>Pseudomonadati</taxon>
        <taxon>Pseudomonadota</taxon>
        <taxon>Betaproteobacteria</taxon>
        <taxon>Burkholderiales</taxon>
        <taxon>Comamonadaceae</taxon>
        <taxon>Polaromonas</taxon>
    </lineage>
</organism>
<name>A1VIV9_POLNA</name>
<dbReference type="STRING" id="365044.Pnap_0262"/>
<dbReference type="AlphaFoldDB" id="A1VIV9"/>